<dbReference type="InterPro" id="IPR003673">
    <property type="entry name" value="CoA-Trfase_fam_III"/>
</dbReference>
<name>A0A1G6IDA9_9FIRM</name>
<dbReference type="SUPFAM" id="SSF89796">
    <property type="entry name" value="CoA-transferase family III (CaiB/BaiF)"/>
    <property type="match status" value="1"/>
</dbReference>
<dbReference type="GO" id="GO:0016740">
    <property type="term" value="F:transferase activity"/>
    <property type="evidence" value="ECO:0007669"/>
    <property type="project" value="UniProtKB-KW"/>
</dbReference>
<evidence type="ECO:0000313" key="1">
    <source>
        <dbReference type="EMBL" id="SDC04537.1"/>
    </source>
</evidence>
<dbReference type="Gene3D" id="3.30.1540.10">
    <property type="entry name" value="formyl-coa transferase, domain 3"/>
    <property type="match status" value="1"/>
</dbReference>
<gene>
    <name evidence="1" type="ORF">SAMN04487864_10219</name>
</gene>
<dbReference type="RefSeq" id="WP_093729204.1">
    <property type="nucleotide sequence ID" value="NZ_FMYW01000002.1"/>
</dbReference>
<reference evidence="2" key="1">
    <citation type="submission" date="2016-10" db="EMBL/GenBank/DDBJ databases">
        <authorList>
            <person name="Varghese N."/>
            <person name="Submissions S."/>
        </authorList>
    </citation>
    <scope>NUCLEOTIDE SEQUENCE [LARGE SCALE GENOMIC DNA]</scope>
    <source>
        <strain evidence="2">DSM 11005</strain>
    </source>
</reference>
<keyword evidence="1" id="KW-0808">Transferase</keyword>
<dbReference type="PANTHER" id="PTHR48228:SF5">
    <property type="entry name" value="ALPHA-METHYLACYL-COA RACEMASE"/>
    <property type="match status" value="1"/>
</dbReference>
<dbReference type="InterPro" id="IPR044855">
    <property type="entry name" value="CoA-Trfase_III_dom3_sf"/>
</dbReference>
<dbReference type="Gene3D" id="3.40.50.10540">
    <property type="entry name" value="Crotonobetainyl-coa:carnitine coa-transferase, domain 1"/>
    <property type="match status" value="2"/>
</dbReference>
<sequence length="376" mass="41904">MGPLQDVRILDLSRLLPGPFCTRMFADMGADVIKIEEPVKGDYARDFVPRRGDFACWFMEVNRNKRSVAMDLKQEEDKAVFLELAKTADVVVESFRPGVMKKLGIDFETVRKINPKIVYCAITGYGRKGPLVKQADHDIGYQSLAGLVSLSGKRYGSPAIPGILIADMQASAMAGMSILAALHHAEKTGEGQEISISLFDTCLALVPGVSATYFGNGFVNMRGNNWLSGAYPNYNIYQTEDGRYVSVGCLEEKFWTNLCNLLERPDLIPLIRDEDKHVYIKHELAASFAEKPLKEWIELAKGSDACLAPVLNYDEALATEQAKADEMVLEIEDPELGNYKTMGFVPKFSKTPCAFYRRAPRLGEHTEEVLNELVKE</sequence>
<dbReference type="PANTHER" id="PTHR48228">
    <property type="entry name" value="SUCCINYL-COA--D-CITRAMALATE COA-TRANSFERASE"/>
    <property type="match status" value="1"/>
</dbReference>
<organism evidence="1 2">
    <name type="scientific">Succiniclasticum ruminis</name>
    <dbReference type="NCBI Taxonomy" id="40841"/>
    <lineage>
        <taxon>Bacteria</taxon>
        <taxon>Bacillati</taxon>
        <taxon>Bacillota</taxon>
        <taxon>Negativicutes</taxon>
        <taxon>Acidaminococcales</taxon>
        <taxon>Acidaminococcaceae</taxon>
        <taxon>Succiniclasticum</taxon>
    </lineage>
</organism>
<accession>A0A1G6IDA9</accession>
<keyword evidence="2" id="KW-1185">Reference proteome</keyword>
<dbReference type="InterPro" id="IPR050509">
    <property type="entry name" value="CoA-transferase_III"/>
</dbReference>
<evidence type="ECO:0000313" key="2">
    <source>
        <dbReference type="Proteomes" id="UP000198943"/>
    </source>
</evidence>
<dbReference type="OrthoDB" id="9797653at2"/>
<dbReference type="Pfam" id="PF02515">
    <property type="entry name" value="CoA_transf_3"/>
    <property type="match status" value="1"/>
</dbReference>
<dbReference type="Proteomes" id="UP000198943">
    <property type="component" value="Unassembled WGS sequence"/>
</dbReference>
<proteinExistence type="predicted"/>
<dbReference type="InterPro" id="IPR023606">
    <property type="entry name" value="CoA-Trfase_III_dom_1_sf"/>
</dbReference>
<dbReference type="AlphaFoldDB" id="A0A1G6IDA9"/>
<dbReference type="EMBL" id="FMYW01000002">
    <property type="protein sequence ID" value="SDC04537.1"/>
    <property type="molecule type" value="Genomic_DNA"/>
</dbReference>
<protein>
    <submittedName>
        <fullName evidence="1">Crotonobetainyl-CoA:carnitine CoA-transferase CaiB</fullName>
    </submittedName>
</protein>